<evidence type="ECO:0000256" key="13">
    <source>
        <dbReference type="ARBA" id="ARBA00022777"/>
    </source>
</evidence>
<comment type="function">
    <text evidence="4">Catalyzes ATP-dependent phosphorylation of adenosylcobinamide and addition of GMP to adenosylcobinamide phosphate.</text>
</comment>
<keyword evidence="15" id="KW-0342">GTP-binding</keyword>
<keyword evidence="12" id="KW-0547">Nucleotide-binding</keyword>
<keyword evidence="19" id="KW-1185">Reference proteome</keyword>
<accession>A0A6G7PTT9</accession>
<comment type="catalytic activity">
    <reaction evidence="3">
        <text>adenosylcob(III)inamide + GTP = adenosylcob(III)inamide phosphate + GDP + H(+)</text>
        <dbReference type="Rhea" id="RHEA:15765"/>
        <dbReference type="ChEBI" id="CHEBI:2480"/>
        <dbReference type="ChEBI" id="CHEBI:15378"/>
        <dbReference type="ChEBI" id="CHEBI:37565"/>
        <dbReference type="ChEBI" id="CHEBI:58189"/>
        <dbReference type="ChEBI" id="CHEBI:58502"/>
        <dbReference type="EC" id="2.7.1.156"/>
    </reaction>
</comment>
<keyword evidence="11 18" id="KW-0808">Transferase</keyword>
<comment type="similarity">
    <text evidence="7">Belongs to the CobU/CobP family.</text>
</comment>
<dbReference type="KEGG" id="tav:G4V39_01220"/>
<dbReference type="InterPro" id="IPR027417">
    <property type="entry name" value="P-loop_NTPase"/>
</dbReference>
<dbReference type="GO" id="GO:0005525">
    <property type="term" value="F:GTP binding"/>
    <property type="evidence" value="ECO:0007669"/>
    <property type="project" value="UniProtKB-KW"/>
</dbReference>
<dbReference type="SUPFAM" id="SSF52540">
    <property type="entry name" value="P-loop containing nucleoside triphosphate hydrolases"/>
    <property type="match status" value="1"/>
</dbReference>
<keyword evidence="14" id="KW-0067">ATP-binding</keyword>
<evidence type="ECO:0000256" key="11">
    <source>
        <dbReference type="ARBA" id="ARBA00022679"/>
    </source>
</evidence>
<dbReference type="GO" id="GO:0005524">
    <property type="term" value="F:ATP binding"/>
    <property type="evidence" value="ECO:0007669"/>
    <property type="project" value="UniProtKB-KW"/>
</dbReference>
<dbReference type="GO" id="GO:0008820">
    <property type="term" value="F:cobinamide phosphate guanylyltransferase activity"/>
    <property type="evidence" value="ECO:0007669"/>
    <property type="project" value="UniProtKB-EC"/>
</dbReference>
<dbReference type="Proteomes" id="UP000502179">
    <property type="component" value="Chromosome"/>
</dbReference>
<comment type="catalytic activity">
    <reaction evidence="2">
        <text>adenosylcob(III)inamide phosphate + GTP + H(+) = adenosylcob(III)inamide-GDP + diphosphate</text>
        <dbReference type="Rhea" id="RHEA:22712"/>
        <dbReference type="ChEBI" id="CHEBI:15378"/>
        <dbReference type="ChEBI" id="CHEBI:33019"/>
        <dbReference type="ChEBI" id="CHEBI:37565"/>
        <dbReference type="ChEBI" id="CHEBI:58502"/>
        <dbReference type="ChEBI" id="CHEBI:60487"/>
        <dbReference type="EC" id="2.7.7.62"/>
    </reaction>
</comment>
<evidence type="ECO:0000256" key="6">
    <source>
        <dbReference type="ARBA" id="ARBA00005159"/>
    </source>
</evidence>
<evidence type="ECO:0000256" key="1">
    <source>
        <dbReference type="ARBA" id="ARBA00000312"/>
    </source>
</evidence>
<keyword evidence="13 18" id="KW-0418">Kinase</keyword>
<reference evidence="18 19" key="1">
    <citation type="submission" date="2020-02" db="EMBL/GenBank/DDBJ databases">
        <title>Genome analysis of Thermosulfuriphilus ammonigenes ST65T, an anaerobic thermophilic chemolithoautotrophic bacterium isolated from a deep-sea hydrothermal vent.</title>
        <authorList>
            <person name="Slobodkina G."/>
            <person name="Allioux M."/>
            <person name="Merkel A."/>
            <person name="Alain K."/>
            <person name="Jebbar M."/>
            <person name="Slobodkin A."/>
        </authorList>
    </citation>
    <scope>NUCLEOTIDE SEQUENCE [LARGE SCALE GENOMIC DNA]</scope>
    <source>
        <strain evidence="18 19">ST65</strain>
    </source>
</reference>
<dbReference type="PIRSF" id="PIRSF006135">
    <property type="entry name" value="CobU"/>
    <property type="match status" value="1"/>
</dbReference>
<evidence type="ECO:0000313" key="19">
    <source>
        <dbReference type="Proteomes" id="UP000502179"/>
    </source>
</evidence>
<evidence type="ECO:0000256" key="2">
    <source>
        <dbReference type="ARBA" id="ARBA00000711"/>
    </source>
</evidence>
<dbReference type="RefSeq" id="WP_166031199.1">
    <property type="nucleotide sequence ID" value="NZ_CP048877.1"/>
</dbReference>
<keyword evidence="10" id="KW-0169">Cobalamin biosynthesis</keyword>
<evidence type="ECO:0000256" key="12">
    <source>
        <dbReference type="ARBA" id="ARBA00022741"/>
    </source>
</evidence>
<dbReference type="PANTHER" id="PTHR34848">
    <property type="match status" value="1"/>
</dbReference>
<evidence type="ECO:0000256" key="4">
    <source>
        <dbReference type="ARBA" id="ARBA00003889"/>
    </source>
</evidence>
<evidence type="ECO:0000256" key="5">
    <source>
        <dbReference type="ARBA" id="ARBA00004692"/>
    </source>
</evidence>
<evidence type="ECO:0000313" key="18">
    <source>
        <dbReference type="EMBL" id="QIJ70976.1"/>
    </source>
</evidence>
<dbReference type="CDD" id="cd00544">
    <property type="entry name" value="CobU"/>
    <property type="match status" value="1"/>
</dbReference>
<gene>
    <name evidence="18" type="ORF">G4V39_01220</name>
</gene>
<sequence>MELTLVLGGLSSGKTALALSLAQRFIPPRVYIGTAEPIDQEMAQKIAQHRAERDESWQTVEAPLELGRALRESDKKEISLILVDGLGVWLGNLFAKKIDYQKYIIEFLDTLSFVETPLIIVSEEVGLGGISPSPEVRRWGEALGKLNQALAERAKRVALVVAGFPLWLKGGDYEPS</sequence>
<dbReference type="Pfam" id="PF02283">
    <property type="entry name" value="CobU"/>
    <property type="match status" value="1"/>
</dbReference>
<evidence type="ECO:0000256" key="17">
    <source>
        <dbReference type="ARBA" id="ARBA00030571"/>
    </source>
</evidence>
<evidence type="ECO:0000256" key="16">
    <source>
        <dbReference type="ARBA" id="ARBA00029570"/>
    </source>
</evidence>
<protein>
    <recommendedName>
        <fullName evidence="16">Adenosylcobinamide kinase</fullName>
        <ecNumber evidence="8">2.7.1.156</ecNumber>
        <ecNumber evidence="9">2.7.7.62</ecNumber>
    </recommendedName>
    <alternativeName>
        <fullName evidence="17">Adenosylcobinamide-phosphate guanylyltransferase</fullName>
    </alternativeName>
</protein>
<dbReference type="GO" id="GO:0043752">
    <property type="term" value="F:adenosylcobinamide kinase activity"/>
    <property type="evidence" value="ECO:0007669"/>
    <property type="project" value="UniProtKB-EC"/>
</dbReference>
<dbReference type="UniPathway" id="UPA00148">
    <property type="reaction ID" value="UER00236"/>
</dbReference>
<organism evidence="18 19">
    <name type="scientific">Thermosulfuriphilus ammonigenes</name>
    <dbReference type="NCBI Taxonomy" id="1936021"/>
    <lineage>
        <taxon>Bacteria</taxon>
        <taxon>Pseudomonadati</taxon>
        <taxon>Thermodesulfobacteriota</taxon>
        <taxon>Thermodesulfobacteria</taxon>
        <taxon>Thermodesulfobacteriales</taxon>
        <taxon>Thermodesulfobacteriaceae</taxon>
        <taxon>Thermosulfuriphilus</taxon>
    </lineage>
</organism>
<dbReference type="EMBL" id="CP048877">
    <property type="protein sequence ID" value="QIJ70976.1"/>
    <property type="molecule type" value="Genomic_DNA"/>
</dbReference>
<proteinExistence type="inferred from homology"/>
<dbReference type="Gene3D" id="3.40.50.300">
    <property type="entry name" value="P-loop containing nucleotide triphosphate hydrolases"/>
    <property type="match status" value="1"/>
</dbReference>
<dbReference type="EC" id="2.7.1.156" evidence="8"/>
<evidence type="ECO:0000256" key="15">
    <source>
        <dbReference type="ARBA" id="ARBA00023134"/>
    </source>
</evidence>
<evidence type="ECO:0000256" key="3">
    <source>
        <dbReference type="ARBA" id="ARBA00001522"/>
    </source>
</evidence>
<dbReference type="InterPro" id="IPR003203">
    <property type="entry name" value="CobU/CobP"/>
</dbReference>
<dbReference type="PANTHER" id="PTHR34848:SF1">
    <property type="entry name" value="BIFUNCTIONAL ADENOSYLCOBALAMIN BIOSYNTHESIS PROTEIN COBU"/>
    <property type="match status" value="1"/>
</dbReference>
<keyword evidence="18" id="KW-0548">Nucleotidyltransferase</keyword>
<evidence type="ECO:0000256" key="9">
    <source>
        <dbReference type="ARBA" id="ARBA00012523"/>
    </source>
</evidence>
<comment type="catalytic activity">
    <reaction evidence="1">
        <text>adenosylcob(III)inamide + ATP = adenosylcob(III)inamide phosphate + ADP + H(+)</text>
        <dbReference type="Rhea" id="RHEA:15769"/>
        <dbReference type="ChEBI" id="CHEBI:2480"/>
        <dbReference type="ChEBI" id="CHEBI:15378"/>
        <dbReference type="ChEBI" id="CHEBI:30616"/>
        <dbReference type="ChEBI" id="CHEBI:58502"/>
        <dbReference type="ChEBI" id="CHEBI:456216"/>
        <dbReference type="EC" id="2.7.1.156"/>
    </reaction>
</comment>
<evidence type="ECO:0000256" key="14">
    <source>
        <dbReference type="ARBA" id="ARBA00022840"/>
    </source>
</evidence>
<name>A0A6G7PTT9_9BACT</name>
<comment type="pathway">
    <text evidence="5">Cofactor biosynthesis; adenosylcobalamin biosynthesis; adenosylcobalamin from cob(II)yrinate a,c-diamide: step 6/7.</text>
</comment>
<comment type="pathway">
    <text evidence="6">Cofactor biosynthesis; adenosylcobalamin biosynthesis; adenosylcobalamin from cob(II)yrinate a,c-diamide: step 5/7.</text>
</comment>
<evidence type="ECO:0000256" key="10">
    <source>
        <dbReference type="ARBA" id="ARBA00022573"/>
    </source>
</evidence>
<dbReference type="GO" id="GO:0009236">
    <property type="term" value="P:cobalamin biosynthetic process"/>
    <property type="evidence" value="ECO:0007669"/>
    <property type="project" value="UniProtKB-UniPathway"/>
</dbReference>
<dbReference type="EC" id="2.7.7.62" evidence="9"/>
<evidence type="ECO:0000256" key="7">
    <source>
        <dbReference type="ARBA" id="ARBA00007490"/>
    </source>
</evidence>
<dbReference type="AlphaFoldDB" id="A0A6G7PTT9"/>
<evidence type="ECO:0000256" key="8">
    <source>
        <dbReference type="ARBA" id="ARBA00012016"/>
    </source>
</evidence>